<dbReference type="AlphaFoldDB" id="A0A9P5UBB1"/>
<accession>A0A9P5UBB1</accession>
<keyword evidence="4" id="KW-1185">Reference proteome</keyword>
<evidence type="ECO:0000256" key="1">
    <source>
        <dbReference type="SAM" id="Phobius"/>
    </source>
</evidence>
<keyword evidence="1" id="KW-0472">Membrane</keyword>
<gene>
    <name evidence="3" type="ORF">BDP27DRAFT_1445946</name>
    <name evidence="2" type="ORF">BDP27DRAFT_1447738</name>
</gene>
<protein>
    <submittedName>
        <fullName evidence="3">Uncharacterized protein</fullName>
    </submittedName>
</protein>
<dbReference type="EMBL" id="JADNRY010000052">
    <property type="protein sequence ID" value="KAF9069291.1"/>
    <property type="molecule type" value="Genomic_DNA"/>
</dbReference>
<evidence type="ECO:0000313" key="3">
    <source>
        <dbReference type="EMBL" id="KAF9071928.1"/>
    </source>
</evidence>
<keyword evidence="1" id="KW-1133">Transmembrane helix</keyword>
<organism evidence="3 4">
    <name type="scientific">Rhodocollybia butyracea</name>
    <dbReference type="NCBI Taxonomy" id="206335"/>
    <lineage>
        <taxon>Eukaryota</taxon>
        <taxon>Fungi</taxon>
        <taxon>Dikarya</taxon>
        <taxon>Basidiomycota</taxon>
        <taxon>Agaricomycotina</taxon>
        <taxon>Agaricomycetes</taxon>
        <taxon>Agaricomycetidae</taxon>
        <taxon>Agaricales</taxon>
        <taxon>Marasmiineae</taxon>
        <taxon>Omphalotaceae</taxon>
        <taxon>Rhodocollybia</taxon>
    </lineage>
</organism>
<evidence type="ECO:0000313" key="2">
    <source>
        <dbReference type="EMBL" id="KAF9069291.1"/>
    </source>
</evidence>
<feature type="transmembrane region" description="Helical" evidence="1">
    <location>
        <begin position="6"/>
        <end position="28"/>
    </location>
</feature>
<dbReference type="Proteomes" id="UP000772434">
    <property type="component" value="Unassembled WGS sequence"/>
</dbReference>
<keyword evidence="1" id="KW-0812">Transmembrane</keyword>
<dbReference type="EMBL" id="JADNRY010000028">
    <property type="protein sequence ID" value="KAF9071928.1"/>
    <property type="molecule type" value="Genomic_DNA"/>
</dbReference>
<proteinExistence type="predicted"/>
<reference evidence="3" key="1">
    <citation type="submission" date="2020-11" db="EMBL/GenBank/DDBJ databases">
        <authorList>
            <consortium name="DOE Joint Genome Institute"/>
            <person name="Ahrendt S."/>
            <person name="Riley R."/>
            <person name="Andreopoulos W."/>
            <person name="Labutti K."/>
            <person name="Pangilinan J."/>
            <person name="Ruiz-Duenas F.J."/>
            <person name="Barrasa J.M."/>
            <person name="Sanchez-Garcia M."/>
            <person name="Camarero S."/>
            <person name="Miyauchi S."/>
            <person name="Serrano A."/>
            <person name="Linde D."/>
            <person name="Babiker R."/>
            <person name="Drula E."/>
            <person name="Ayuso-Fernandez I."/>
            <person name="Pacheco R."/>
            <person name="Padilla G."/>
            <person name="Ferreira P."/>
            <person name="Barriuso J."/>
            <person name="Kellner H."/>
            <person name="Castanera R."/>
            <person name="Alfaro M."/>
            <person name="Ramirez L."/>
            <person name="Pisabarro A.G."/>
            <person name="Kuo A."/>
            <person name="Tritt A."/>
            <person name="Lipzen A."/>
            <person name="He G."/>
            <person name="Yan M."/>
            <person name="Ng V."/>
            <person name="Cullen D."/>
            <person name="Martin F."/>
            <person name="Rosso M.-N."/>
            <person name="Henrissat B."/>
            <person name="Hibbett D."/>
            <person name="Martinez A.T."/>
            <person name="Grigoriev I.V."/>
        </authorList>
    </citation>
    <scope>NUCLEOTIDE SEQUENCE</scope>
    <source>
        <strain evidence="3">AH 40177</strain>
    </source>
</reference>
<name>A0A9P5UBB1_9AGAR</name>
<comment type="caution">
    <text evidence="3">The sequence shown here is derived from an EMBL/GenBank/DDBJ whole genome shotgun (WGS) entry which is preliminary data.</text>
</comment>
<evidence type="ECO:0000313" key="4">
    <source>
        <dbReference type="Proteomes" id="UP000772434"/>
    </source>
</evidence>
<sequence length="139" mass="15497">MRTAAFPSLILYAIIAIATFNCVLAVAIKKRPSTKKSPSPKPEEIVIVAFDAEGKETGRVKTTNAPVQDSRNRFHAPGSTHGKFVTPFPGDCVLHIFKMNGQQEVDEERIEGHKPKETPFKYSHGVFNEMEVICYEYDG</sequence>